<dbReference type="NCBIfam" id="NF000955">
    <property type="entry name" value="PRK00099.1-1"/>
    <property type="match status" value="1"/>
</dbReference>
<protein>
    <recommendedName>
        <fullName evidence="4 5">Large ribosomal subunit protein uL10</fullName>
    </recommendedName>
</protein>
<dbReference type="Proteomes" id="UP000034036">
    <property type="component" value="Unassembled WGS sequence"/>
</dbReference>
<dbReference type="AlphaFoldDB" id="A0A0G0ZFA4"/>
<comment type="caution">
    <text evidence="6">The sequence shown here is derived from an EMBL/GenBank/DDBJ whole genome shotgun (WGS) entry which is preliminary data.</text>
</comment>
<dbReference type="InterPro" id="IPR043141">
    <property type="entry name" value="Ribosomal_uL10-like_sf"/>
</dbReference>
<sequence length="164" mass="18394">MPQTKQKKSELIEELKKLFDKASILVFVNFHGLSVAKERKLRKVFRLSEIKYKVSKKTLLKRVLDAVGFTDVPKLEGEVGVAAGYGETILPPQVIAKFIKEEKEGLRIIGGVYESKYVDDGVIKRLASIPTKEVLLTQLAFILSQPMAGLARAFNEVSKKMETK</sequence>
<dbReference type="GO" id="GO:1990904">
    <property type="term" value="C:ribonucleoprotein complex"/>
    <property type="evidence" value="ECO:0007669"/>
    <property type="project" value="UniProtKB-KW"/>
</dbReference>
<proteinExistence type="inferred from homology"/>
<dbReference type="SUPFAM" id="SSF160369">
    <property type="entry name" value="Ribosomal protein L10-like"/>
    <property type="match status" value="1"/>
</dbReference>
<evidence type="ECO:0000256" key="2">
    <source>
        <dbReference type="ARBA" id="ARBA00022980"/>
    </source>
</evidence>
<dbReference type="InterPro" id="IPR047865">
    <property type="entry name" value="Ribosomal_uL10_bac_type"/>
</dbReference>
<keyword evidence="3 5" id="KW-0687">Ribonucleoprotein</keyword>
<dbReference type="GO" id="GO:0006412">
    <property type="term" value="P:translation"/>
    <property type="evidence" value="ECO:0007669"/>
    <property type="project" value="UniProtKB-UniRule"/>
</dbReference>
<dbReference type="STRING" id="1618659.UV11_C0016G0017"/>
<dbReference type="PANTHER" id="PTHR11560">
    <property type="entry name" value="39S RIBOSOMAL PROTEIN L10, MITOCHONDRIAL"/>
    <property type="match status" value="1"/>
</dbReference>
<gene>
    <name evidence="5" type="primary">rplJ</name>
    <name evidence="6" type="ORF">UV11_C0016G0017</name>
</gene>
<keyword evidence="5" id="KW-0694">RNA-binding</keyword>
<reference evidence="6 7" key="1">
    <citation type="journal article" date="2015" name="Nature">
        <title>rRNA introns, odd ribosomes, and small enigmatic genomes across a large radiation of phyla.</title>
        <authorList>
            <person name="Brown C.T."/>
            <person name="Hug L.A."/>
            <person name="Thomas B.C."/>
            <person name="Sharon I."/>
            <person name="Castelle C.J."/>
            <person name="Singh A."/>
            <person name="Wilkins M.J."/>
            <person name="Williams K.H."/>
            <person name="Banfield J.F."/>
        </authorList>
    </citation>
    <scope>NUCLEOTIDE SEQUENCE [LARGE SCALE GENOMIC DNA]</scope>
</reference>
<keyword evidence="5" id="KW-0699">rRNA-binding</keyword>
<comment type="similarity">
    <text evidence="1 5">Belongs to the universal ribosomal protein uL10 family.</text>
</comment>
<dbReference type="HAMAP" id="MF_00362">
    <property type="entry name" value="Ribosomal_uL10"/>
    <property type="match status" value="1"/>
</dbReference>
<evidence type="ECO:0000313" key="7">
    <source>
        <dbReference type="Proteomes" id="UP000034036"/>
    </source>
</evidence>
<dbReference type="InterPro" id="IPR022973">
    <property type="entry name" value="Ribosomal_uL10_bac"/>
</dbReference>
<evidence type="ECO:0000256" key="5">
    <source>
        <dbReference type="HAMAP-Rule" id="MF_00362"/>
    </source>
</evidence>
<dbReference type="CDD" id="cd05797">
    <property type="entry name" value="Ribosomal_L10"/>
    <property type="match status" value="1"/>
</dbReference>
<evidence type="ECO:0000313" key="6">
    <source>
        <dbReference type="EMBL" id="KKS47402.1"/>
    </source>
</evidence>
<evidence type="ECO:0000256" key="4">
    <source>
        <dbReference type="ARBA" id="ARBA00035202"/>
    </source>
</evidence>
<dbReference type="Pfam" id="PF00466">
    <property type="entry name" value="Ribosomal_L10"/>
    <property type="match status" value="1"/>
</dbReference>
<dbReference type="EMBL" id="LCDF01000016">
    <property type="protein sequence ID" value="KKS47402.1"/>
    <property type="molecule type" value="Genomic_DNA"/>
</dbReference>
<dbReference type="InterPro" id="IPR001790">
    <property type="entry name" value="Ribosomal_uL10"/>
</dbReference>
<dbReference type="Gene3D" id="3.30.70.1730">
    <property type="match status" value="1"/>
</dbReference>
<dbReference type="GO" id="GO:0070180">
    <property type="term" value="F:large ribosomal subunit rRNA binding"/>
    <property type="evidence" value="ECO:0007669"/>
    <property type="project" value="UniProtKB-UniRule"/>
</dbReference>
<evidence type="ECO:0000256" key="3">
    <source>
        <dbReference type="ARBA" id="ARBA00023274"/>
    </source>
</evidence>
<evidence type="ECO:0000256" key="1">
    <source>
        <dbReference type="ARBA" id="ARBA00008889"/>
    </source>
</evidence>
<keyword evidence="2 5" id="KW-0689">Ribosomal protein</keyword>
<accession>A0A0G0ZFA4</accession>
<comment type="function">
    <text evidence="5">Forms part of the ribosomal stalk, playing a central role in the interaction of the ribosome with GTP-bound translation factors.</text>
</comment>
<dbReference type="GO" id="GO:0005840">
    <property type="term" value="C:ribosome"/>
    <property type="evidence" value="ECO:0007669"/>
    <property type="project" value="UniProtKB-KW"/>
</dbReference>
<comment type="subunit">
    <text evidence="5">Part of the ribosomal stalk of the 50S ribosomal subunit. The N-terminus interacts with L11 and the large rRNA to form the base of the stalk. The C-terminus forms an elongated spine to which L12 dimers bind in a sequential fashion forming a multimeric L10(L12)X complex.</text>
</comment>
<organism evidence="6 7">
    <name type="scientific">Candidatus Giovannonibacteria bacterium GW2011_GWF2_42_19</name>
    <dbReference type="NCBI Taxonomy" id="1618659"/>
    <lineage>
        <taxon>Bacteria</taxon>
        <taxon>Candidatus Giovannoniibacteriota</taxon>
    </lineage>
</organism>
<name>A0A0G0ZFA4_9BACT</name>